<dbReference type="EMBL" id="JADEWF010000085">
    <property type="protein sequence ID" value="MBE9220699.1"/>
    <property type="molecule type" value="Genomic_DNA"/>
</dbReference>
<protein>
    <submittedName>
        <fullName evidence="1">AAA family ATPase</fullName>
    </submittedName>
</protein>
<comment type="caution">
    <text evidence="1">The sequence shown here is derived from an EMBL/GenBank/DDBJ whole genome shotgun (WGS) entry which is preliminary data.</text>
</comment>
<gene>
    <name evidence="1" type="ORF">IQ222_18365</name>
</gene>
<evidence type="ECO:0000313" key="1">
    <source>
        <dbReference type="EMBL" id="MBE9220699.1"/>
    </source>
</evidence>
<sequence length="177" mass="20396">MKEPYFLIGRPIDYRESLFVRKSIFQLIQENLQQSQQLLLLYGKRRIGKSSIILSISQQLAEVNGFVLVTFDLSFYSQQPWSSILAALAQAIVDNLELEARISPPTTTELELEINIFERQFLPQVYQQLENKNLVLLLDEFDALISQDLESSAIETFTKKIFRSSLKKGSVKDSLYL</sequence>
<reference evidence="1" key="1">
    <citation type="submission" date="2020-10" db="EMBL/GenBank/DDBJ databases">
        <authorList>
            <person name="Castelo-Branco R."/>
            <person name="Eusebio N."/>
            <person name="Adriana R."/>
            <person name="Vieira A."/>
            <person name="Brugerolle De Fraissinette N."/>
            <person name="Rezende De Castro R."/>
            <person name="Schneider M.P."/>
            <person name="Vasconcelos V."/>
            <person name="Leao P.N."/>
        </authorList>
    </citation>
    <scope>NUCLEOTIDE SEQUENCE</scope>
    <source>
        <strain evidence="1">LEGE 04289</strain>
    </source>
</reference>
<proteinExistence type="predicted"/>
<organism evidence="1 2">
    <name type="scientific">Dolichospermum flos-aquae LEGE 04289</name>
    <dbReference type="NCBI Taxonomy" id="1828708"/>
    <lineage>
        <taxon>Bacteria</taxon>
        <taxon>Bacillati</taxon>
        <taxon>Cyanobacteriota</taxon>
        <taxon>Cyanophyceae</taxon>
        <taxon>Nostocales</taxon>
        <taxon>Aphanizomenonaceae</taxon>
        <taxon>Dolichospermum</taxon>
    </lineage>
</organism>
<evidence type="ECO:0000313" key="2">
    <source>
        <dbReference type="Proteomes" id="UP000597867"/>
    </source>
</evidence>
<keyword evidence="2" id="KW-1185">Reference proteome</keyword>
<accession>A0ACC5Q6S4</accession>
<name>A0ACC5Q6S4_DOLFA</name>
<dbReference type="Proteomes" id="UP000597867">
    <property type="component" value="Unassembled WGS sequence"/>
</dbReference>